<evidence type="ECO:0000256" key="1">
    <source>
        <dbReference type="ARBA" id="ARBA00004339"/>
    </source>
</evidence>
<sequence>MIMFHSTSLSARNINPPELESTHSLDLDEIIERGTLRIIVPINFDGGQFLPRHSSPMDEQQRLARGFAESMGIKAEIIPVFTMSGMLKTLLRGEGDLIIANITITEKRKKKIAFTVPVEHVQEVVLVQADNKEIKNKKDLKGKTLLVHPSTTFWETAKALKETYPEINIVKQQTYIHDEDSLDLISDKDFDATIRDSNIAKMYLAYRDDLKVAFRLKGDKAIGWGLRPDATKLQKSLNVYLQKYKLASSHNENLFGDLDEIKKRGVLRVLLKNNSSSYFFWKGQLMGFEYEMAKAYAKSLGVKLAVVVAPENTKMLEWLREGKADLAAGFLHPSLDWKEQFITASDPYHEAKNHLVVHKNNKKIESMNDLAKTTIVVHKSSLYWKVLLELKASGVDLNLQVAPESLEIEEVLEKVAKGEYQSTLVAEHLLNIELGAGVDIRSAFALDKVYKNALAVRMENTELLLSLNNYINEKKDGKLYGRLYKKYFDNSQSISKFQKDRLKSIDGKKTLSAYDKYVKIYSKRYGFDWRLITAQMYSESRFRPNARSSAGAIGLMQVMTNTGKQLRLRKLTDPETNIHAGIKYMHWLSGKFEPELPIEDRMWFTLASYNAGLGHVLDARRLASKQGLNKNRWFGNVEKAMLLLSKRNYYSRARYGYVRGREPVGYVKKIKRLYENYLNVSHSIAKKSEAKALLTN</sequence>
<dbReference type="SUPFAM" id="SSF53955">
    <property type="entry name" value="Lysozyme-like"/>
    <property type="match status" value="1"/>
</dbReference>
<comment type="similarity">
    <text evidence="2">Belongs to the bacterial solute-binding protein 3 family.</text>
</comment>
<keyword evidence="3" id="KW-0732">Signal</keyword>
<evidence type="ECO:0000256" key="4">
    <source>
        <dbReference type="ARBA" id="ARBA00023237"/>
    </source>
</evidence>
<dbReference type="SMART" id="SM00062">
    <property type="entry name" value="PBPb"/>
    <property type="match status" value="2"/>
</dbReference>
<proteinExistence type="inferred from homology"/>
<evidence type="ECO:0000256" key="2">
    <source>
        <dbReference type="ARBA" id="ARBA00010333"/>
    </source>
</evidence>
<dbReference type="PANTHER" id="PTHR35936">
    <property type="entry name" value="MEMBRANE-BOUND LYTIC MUREIN TRANSGLYCOSYLASE F"/>
    <property type="match status" value="1"/>
</dbReference>
<evidence type="ECO:0000259" key="5">
    <source>
        <dbReference type="SMART" id="SM00062"/>
    </source>
</evidence>
<organism evidence="6">
    <name type="scientific">uncultured Thiotrichaceae bacterium</name>
    <dbReference type="NCBI Taxonomy" id="298394"/>
    <lineage>
        <taxon>Bacteria</taxon>
        <taxon>Pseudomonadati</taxon>
        <taxon>Pseudomonadota</taxon>
        <taxon>Gammaproteobacteria</taxon>
        <taxon>Thiotrichales</taxon>
        <taxon>Thiotrichaceae</taxon>
        <taxon>environmental samples</taxon>
    </lineage>
</organism>
<evidence type="ECO:0000256" key="3">
    <source>
        <dbReference type="ARBA" id="ARBA00022729"/>
    </source>
</evidence>
<evidence type="ECO:0000313" key="6">
    <source>
        <dbReference type="EMBL" id="CAA6827382.1"/>
    </source>
</evidence>
<accession>A0A6S6U398</accession>
<keyword evidence="4" id="KW-0998">Cell outer membrane</keyword>
<reference evidence="6" key="1">
    <citation type="submission" date="2020-01" db="EMBL/GenBank/DDBJ databases">
        <authorList>
            <person name="Meier V. D."/>
            <person name="Meier V D."/>
        </authorList>
    </citation>
    <scope>NUCLEOTIDE SEQUENCE</scope>
    <source>
        <strain evidence="6">HLG_WM_MAG_07</strain>
    </source>
</reference>
<dbReference type="InterPro" id="IPR001638">
    <property type="entry name" value="Solute-binding_3/MltF_N"/>
</dbReference>
<protein>
    <submittedName>
        <fullName evidence="6">Transglycosylase, Slt family</fullName>
    </submittedName>
</protein>
<dbReference type="GO" id="GO:0009279">
    <property type="term" value="C:cell outer membrane"/>
    <property type="evidence" value="ECO:0007669"/>
    <property type="project" value="UniProtKB-SubCell"/>
</dbReference>
<gene>
    <name evidence="6" type="ORF">HELGO_WM8382</name>
</gene>
<dbReference type="SUPFAM" id="SSF53850">
    <property type="entry name" value="Periplasmic binding protein-like II"/>
    <property type="match status" value="2"/>
</dbReference>
<dbReference type="AlphaFoldDB" id="A0A6S6U398"/>
<dbReference type="Gene3D" id="1.10.530.10">
    <property type="match status" value="1"/>
</dbReference>
<dbReference type="Pfam" id="PF00497">
    <property type="entry name" value="SBP_bac_3"/>
    <property type="match status" value="2"/>
</dbReference>
<feature type="domain" description="Solute-binding protein family 3/N-terminal" evidence="5">
    <location>
        <begin position="266"/>
        <end position="491"/>
    </location>
</feature>
<comment type="subcellular location">
    <subcellularLocation>
        <location evidence="1">Cell outer membrane</location>
        <topology evidence="1">Peripheral membrane protein</topology>
    </subcellularLocation>
</comment>
<dbReference type="EMBL" id="CACVAY010000140">
    <property type="protein sequence ID" value="CAA6827382.1"/>
    <property type="molecule type" value="Genomic_DNA"/>
</dbReference>
<keyword evidence="4" id="KW-0472">Membrane</keyword>
<dbReference type="CDD" id="cd01009">
    <property type="entry name" value="PBP2_YfhD_N"/>
    <property type="match status" value="2"/>
</dbReference>
<feature type="domain" description="Solute-binding protein family 3/N-terminal" evidence="5">
    <location>
        <begin position="35"/>
        <end position="257"/>
    </location>
</feature>
<dbReference type="CDD" id="cd13403">
    <property type="entry name" value="MLTF-like"/>
    <property type="match status" value="1"/>
</dbReference>
<dbReference type="Pfam" id="PF01464">
    <property type="entry name" value="SLT"/>
    <property type="match status" value="1"/>
</dbReference>
<dbReference type="PANTHER" id="PTHR35936:SF32">
    <property type="entry name" value="MEMBRANE-BOUND LYTIC MUREIN TRANSGLYCOSYLASE F"/>
    <property type="match status" value="1"/>
</dbReference>
<dbReference type="InterPro" id="IPR023346">
    <property type="entry name" value="Lysozyme-like_dom_sf"/>
</dbReference>
<dbReference type="Gene3D" id="3.40.190.10">
    <property type="entry name" value="Periplasmic binding protein-like II"/>
    <property type="match status" value="4"/>
</dbReference>
<dbReference type="InterPro" id="IPR008258">
    <property type="entry name" value="Transglycosylase_SLT_dom_1"/>
</dbReference>
<name>A0A6S6U398_9GAMM</name>